<dbReference type="GO" id="GO:0004519">
    <property type="term" value="F:endonuclease activity"/>
    <property type="evidence" value="ECO:0007669"/>
    <property type="project" value="UniProtKB-KW"/>
</dbReference>
<feature type="domain" description="Homing endonuclease LAGLIDADG" evidence="1">
    <location>
        <begin position="140"/>
        <end position="251"/>
    </location>
</feature>
<dbReference type="EMBL" id="KX306824">
    <property type="protein sequence ID" value="AOC61655.1"/>
    <property type="molecule type" value="Genomic_DNA"/>
</dbReference>
<dbReference type="InterPro" id="IPR004860">
    <property type="entry name" value="LAGLIDADG_dom"/>
</dbReference>
<dbReference type="SUPFAM" id="SSF55608">
    <property type="entry name" value="Homing endonucleases"/>
    <property type="match status" value="2"/>
</dbReference>
<dbReference type="AlphaFoldDB" id="A0A1B2RZA0"/>
<dbReference type="PANTHER" id="PTHR37520:SF1">
    <property type="entry name" value="INTRON-ENCODED DNA ENDONUCLEASE AI2A-RELATED"/>
    <property type="match status" value="1"/>
</dbReference>
<organism evidence="2">
    <name type="scientific">Gloeotilopsis planctonica</name>
    <dbReference type="NCBI Taxonomy" id="34157"/>
    <lineage>
        <taxon>Eukaryota</taxon>
        <taxon>Viridiplantae</taxon>
        <taxon>Chlorophyta</taxon>
        <taxon>core chlorophytes</taxon>
        <taxon>Ulvophyceae</taxon>
        <taxon>OUU clade</taxon>
        <taxon>Ulotrichales</taxon>
        <taxon>Ulotrichaceae</taxon>
        <taxon>Gloeotilopsis</taxon>
    </lineage>
</organism>
<dbReference type="PANTHER" id="PTHR37520">
    <property type="entry name" value="INTRON-ENCODED DNA ENDONUCLEASE AI2A-RELATED"/>
    <property type="match status" value="1"/>
</dbReference>
<proteinExistence type="predicted"/>
<keyword evidence="2" id="KW-0540">Nuclease</keyword>
<protein>
    <submittedName>
        <fullName evidence="2">Putative LAGLIDADG homing endonuclease</fullName>
    </submittedName>
</protein>
<reference evidence="2" key="1">
    <citation type="journal article" date="2016" name="Genome Biol. Evol.">
        <title>Mitochondrion-to-Chloroplast DNA Transfers and Intragenomic Proliferation of Chloroplast Group II Introns in Gloeotilopsis Green Algae (Ulotrichales, Ulvophyceae).</title>
        <authorList>
            <person name="Turmel M."/>
            <person name="Otis C."/>
            <person name="Lemieux C."/>
        </authorList>
    </citation>
    <scope>NUCLEOTIDE SEQUENCE</scope>
</reference>
<sequence>MTLKNKNEFGFRCSDKKNLKSKDKSQKWDQWFAGLIDGDGCFYINQQREISFELTTHTSDARIVHNIKNQLKAGSVKLRSGSNSIRYRVKQRATIIDIVHRINGKVRNSTRCGQLKEVCQLLNIAYILPAYQVVIEDSYLAGLFDADGTIAISVSKTTQADSQKSKVAGQIDRLRHSKGYNQLYLKITSVNQSNLNFIVSSYGFGKIYVEKSPYKNGKLTKPKYHWTINSYEEIVLFYEYLKNYRLKSVKMHRVRLSLHYFYYKKLKYHLKNENTVEYKIWSKFCNSWFKYMV</sequence>
<name>A0A1B2RZA0_9CHLO</name>
<keyword evidence="2" id="KW-0378">Hydrolase</keyword>
<evidence type="ECO:0000313" key="2">
    <source>
        <dbReference type="EMBL" id="AOC61655.1"/>
    </source>
</evidence>
<dbReference type="InterPro" id="IPR027434">
    <property type="entry name" value="Homing_endonucl"/>
</dbReference>
<dbReference type="Gene3D" id="3.10.28.10">
    <property type="entry name" value="Homing endonucleases"/>
    <property type="match status" value="2"/>
</dbReference>
<keyword evidence="2" id="KW-0934">Plastid</keyword>
<keyword evidence="2" id="KW-0150">Chloroplast</keyword>
<dbReference type="Pfam" id="PF00961">
    <property type="entry name" value="LAGLIDADG_1"/>
    <property type="match status" value="2"/>
</dbReference>
<geneLocation type="chloroplast" evidence="2"/>
<feature type="domain" description="Homing endonuclease LAGLIDADG" evidence="1">
    <location>
        <begin position="33"/>
        <end position="99"/>
    </location>
</feature>
<evidence type="ECO:0000259" key="1">
    <source>
        <dbReference type="Pfam" id="PF00961"/>
    </source>
</evidence>
<keyword evidence="2" id="KW-0255">Endonuclease</keyword>
<accession>A0A1B2RZA0</accession>
<gene>
    <name evidence="2" type="primary">orf293</name>
</gene>